<dbReference type="PANTHER" id="PTHR37423">
    <property type="entry name" value="SOLUBLE LYTIC MUREIN TRANSGLYCOSYLASE-RELATED"/>
    <property type="match status" value="1"/>
</dbReference>
<accession>A0A916ZQW2</accession>
<dbReference type="InterPro" id="IPR023346">
    <property type="entry name" value="Lysozyme-like_dom_sf"/>
</dbReference>
<evidence type="ECO:0000259" key="4">
    <source>
        <dbReference type="Pfam" id="PF01464"/>
    </source>
</evidence>
<evidence type="ECO:0000313" key="6">
    <source>
        <dbReference type="Proteomes" id="UP000644699"/>
    </source>
</evidence>
<dbReference type="PANTHER" id="PTHR37423:SF2">
    <property type="entry name" value="MEMBRANE-BOUND LYTIC MUREIN TRANSGLYCOSYLASE C"/>
    <property type="match status" value="1"/>
</dbReference>
<sequence>MKAASLAAKPQTTPTGGPDAYGYAPARLAALADGARIALPSTKPDLEKLKAAEATAAAQPAAAPKAEAKPLLAAKPAAAPALDEVAALKADVEERRASLTVLTEGKADRVQVAAATTPAAPAAPQKADLTGFDSRTPVPGAKPTEIASAKDLIDPRKSVPAAISAVAHSADAVKVAAIDTTSRAIDTTTHVFNAVQDRIGDTFKGTDTITGSAAMDQMIERSAAENNIPPELAYAVVRVESHYNPTAIGGGAYGLSQIKPATARGLGFAGPAQGLFDPATNLRYGMKYLAGAWEMSGHDVCGTAMRYKGGHRTTVMTRSASTYCSNVKRHMAAIQRRRAPANHETLVAAAERTKQIAVASRPVDARAHAGALVAANGSTGTYAFPRVQPLAAGVSAPSLGAIRAAAPLPASAAAKPRPAVSDNSAVASADGQTKGGRVRVFADGEAANSTVSADGRFGYAE</sequence>
<feature type="compositionally biased region" description="Low complexity" evidence="3">
    <location>
        <begin position="410"/>
        <end position="430"/>
    </location>
</feature>
<comment type="similarity">
    <text evidence="1">Belongs to the transglycosylase Slt family.</text>
</comment>
<reference evidence="5" key="2">
    <citation type="submission" date="2020-09" db="EMBL/GenBank/DDBJ databases">
        <authorList>
            <person name="Sun Q."/>
            <person name="Zhou Y."/>
        </authorList>
    </citation>
    <scope>NUCLEOTIDE SEQUENCE</scope>
    <source>
        <strain evidence="5">CGMCC 1.15367</strain>
    </source>
</reference>
<comment type="similarity">
    <text evidence="2">Belongs to the virb1 family.</text>
</comment>
<feature type="region of interest" description="Disordered" evidence="3">
    <location>
        <begin position="1"/>
        <end position="22"/>
    </location>
</feature>
<reference evidence="5" key="1">
    <citation type="journal article" date="2014" name="Int. J. Syst. Evol. Microbiol.">
        <title>Complete genome sequence of Corynebacterium casei LMG S-19264T (=DSM 44701T), isolated from a smear-ripened cheese.</title>
        <authorList>
            <consortium name="US DOE Joint Genome Institute (JGI-PGF)"/>
            <person name="Walter F."/>
            <person name="Albersmeier A."/>
            <person name="Kalinowski J."/>
            <person name="Ruckert C."/>
        </authorList>
    </citation>
    <scope>NUCLEOTIDE SEQUENCE</scope>
    <source>
        <strain evidence="5">CGMCC 1.15367</strain>
    </source>
</reference>
<protein>
    <recommendedName>
        <fullName evidence="4">Transglycosylase SLT domain-containing protein</fullName>
    </recommendedName>
</protein>
<dbReference type="InterPro" id="IPR008258">
    <property type="entry name" value="Transglycosylase_SLT_dom_1"/>
</dbReference>
<keyword evidence="6" id="KW-1185">Reference proteome</keyword>
<organism evidence="5 6">
    <name type="scientific">Aureimonas endophytica</name>
    <dbReference type="NCBI Taxonomy" id="2027858"/>
    <lineage>
        <taxon>Bacteria</taxon>
        <taxon>Pseudomonadati</taxon>
        <taxon>Pseudomonadota</taxon>
        <taxon>Alphaproteobacteria</taxon>
        <taxon>Hyphomicrobiales</taxon>
        <taxon>Aurantimonadaceae</taxon>
        <taxon>Aureimonas</taxon>
    </lineage>
</organism>
<evidence type="ECO:0000256" key="1">
    <source>
        <dbReference type="ARBA" id="ARBA00007734"/>
    </source>
</evidence>
<evidence type="ECO:0000256" key="3">
    <source>
        <dbReference type="SAM" id="MobiDB-lite"/>
    </source>
</evidence>
<dbReference type="EMBL" id="BMIQ01000004">
    <property type="protein sequence ID" value="GGE09950.1"/>
    <property type="molecule type" value="Genomic_DNA"/>
</dbReference>
<feature type="domain" description="Transglycosylase SLT" evidence="4">
    <location>
        <begin position="218"/>
        <end position="314"/>
    </location>
</feature>
<dbReference type="Gene3D" id="1.10.530.10">
    <property type="match status" value="1"/>
</dbReference>
<comment type="caution">
    <text evidence="5">The sequence shown here is derived from an EMBL/GenBank/DDBJ whole genome shotgun (WGS) entry which is preliminary data.</text>
</comment>
<evidence type="ECO:0000256" key="2">
    <source>
        <dbReference type="ARBA" id="ARBA00009387"/>
    </source>
</evidence>
<proteinExistence type="inferred from homology"/>
<dbReference type="Proteomes" id="UP000644699">
    <property type="component" value="Unassembled WGS sequence"/>
</dbReference>
<evidence type="ECO:0000313" key="5">
    <source>
        <dbReference type="EMBL" id="GGE09950.1"/>
    </source>
</evidence>
<feature type="region of interest" description="Disordered" evidence="3">
    <location>
        <begin position="116"/>
        <end position="140"/>
    </location>
</feature>
<feature type="region of interest" description="Disordered" evidence="3">
    <location>
        <begin position="410"/>
        <end position="435"/>
    </location>
</feature>
<dbReference type="RefSeq" id="WP_188910044.1">
    <property type="nucleotide sequence ID" value="NZ_BMIQ01000004.1"/>
</dbReference>
<name>A0A916ZQW2_9HYPH</name>
<dbReference type="AlphaFoldDB" id="A0A916ZQW2"/>
<gene>
    <name evidence="5" type="ORF">GCM10011390_31240</name>
</gene>
<dbReference type="SUPFAM" id="SSF53955">
    <property type="entry name" value="Lysozyme-like"/>
    <property type="match status" value="1"/>
</dbReference>
<dbReference type="Pfam" id="PF01464">
    <property type="entry name" value="SLT"/>
    <property type="match status" value="1"/>
</dbReference>